<comment type="caution">
    <text evidence="2">The sequence shown here is derived from an EMBL/GenBank/DDBJ whole genome shotgun (WGS) entry which is preliminary data.</text>
</comment>
<gene>
    <name evidence="2" type="ORF">ODALV1_LOCUS26650</name>
</gene>
<proteinExistence type="predicted"/>
<dbReference type="Proteomes" id="UP001642540">
    <property type="component" value="Unassembled WGS sequence"/>
</dbReference>
<evidence type="ECO:0000256" key="1">
    <source>
        <dbReference type="SAM" id="Phobius"/>
    </source>
</evidence>
<feature type="transmembrane region" description="Helical" evidence="1">
    <location>
        <begin position="97"/>
        <end position="117"/>
    </location>
</feature>
<protein>
    <recommendedName>
        <fullName evidence="4">Gustatory receptor</fullName>
    </recommendedName>
</protein>
<feature type="transmembrane region" description="Helical" evidence="1">
    <location>
        <begin position="163"/>
        <end position="184"/>
    </location>
</feature>
<evidence type="ECO:0000313" key="2">
    <source>
        <dbReference type="EMBL" id="CAL8136864.1"/>
    </source>
</evidence>
<feature type="transmembrane region" description="Helical" evidence="1">
    <location>
        <begin position="274"/>
        <end position="298"/>
    </location>
</feature>
<organism evidence="2 3">
    <name type="scientific">Orchesella dallaii</name>
    <dbReference type="NCBI Taxonomy" id="48710"/>
    <lineage>
        <taxon>Eukaryota</taxon>
        <taxon>Metazoa</taxon>
        <taxon>Ecdysozoa</taxon>
        <taxon>Arthropoda</taxon>
        <taxon>Hexapoda</taxon>
        <taxon>Collembola</taxon>
        <taxon>Entomobryomorpha</taxon>
        <taxon>Entomobryoidea</taxon>
        <taxon>Orchesellidae</taxon>
        <taxon>Orchesellinae</taxon>
        <taxon>Orchesella</taxon>
    </lineage>
</organism>
<sequence length="375" mass="43165">MSMTCVVLQVWLSDGDEGRGRGSSDVDSVIRTACNGFAISVLLQFTAHLNLCARIPLDIVRYINGNLECIRLFQRRNRLMLWQRTVIEKLNILFARVLYWTAIVTPFLFIFGIHWTFPCRASLVAYWILDECRAYGITTSHSHNIISLALAQLKKGLIFLINLYFWAFGVRVTCFVVGGIQILCQMTMRDYLKGFWEKCKEADENEKGNHNGKRMRRTLQMYRLIQVMGNWNNDIQQKTMMICLMSTGIVIHSLSLFTLVRLPWNNLGGNVIPLAIYSLMLTDCSLAIIVCFGGMLNIHTDSEKVLRNLKWILSHGFEQISMKRNSMEVKWRRKFLTSCSPIKVKFGLTNFLERRTPLNCMDVSIGLTVQLLLIN</sequence>
<accession>A0ABP1RVV6</accession>
<evidence type="ECO:0008006" key="4">
    <source>
        <dbReference type="Google" id="ProtNLM"/>
    </source>
</evidence>
<keyword evidence="3" id="KW-1185">Reference proteome</keyword>
<reference evidence="2 3" key="1">
    <citation type="submission" date="2024-08" db="EMBL/GenBank/DDBJ databases">
        <authorList>
            <person name="Cucini C."/>
            <person name="Frati F."/>
        </authorList>
    </citation>
    <scope>NUCLEOTIDE SEQUENCE [LARGE SCALE GENOMIC DNA]</scope>
</reference>
<keyword evidence="1" id="KW-0812">Transmembrane</keyword>
<name>A0ABP1RVV6_9HEXA</name>
<keyword evidence="1" id="KW-1133">Transmembrane helix</keyword>
<dbReference type="InterPro" id="IPR036259">
    <property type="entry name" value="MFS_trans_sf"/>
</dbReference>
<dbReference type="SUPFAM" id="SSF103473">
    <property type="entry name" value="MFS general substrate transporter"/>
    <property type="match status" value="1"/>
</dbReference>
<dbReference type="EMBL" id="CAXLJM020000112">
    <property type="protein sequence ID" value="CAL8136864.1"/>
    <property type="molecule type" value="Genomic_DNA"/>
</dbReference>
<feature type="transmembrane region" description="Helical" evidence="1">
    <location>
        <begin position="242"/>
        <end position="262"/>
    </location>
</feature>
<keyword evidence="1" id="KW-0472">Membrane</keyword>
<evidence type="ECO:0000313" key="3">
    <source>
        <dbReference type="Proteomes" id="UP001642540"/>
    </source>
</evidence>